<name>A0ABY7DVL8_MYAAR</name>
<dbReference type="Proteomes" id="UP001164746">
    <property type="component" value="Chromosome 4"/>
</dbReference>
<reference evidence="1" key="1">
    <citation type="submission" date="2022-11" db="EMBL/GenBank/DDBJ databases">
        <title>Centuries of genome instability and evolution in soft-shell clam transmissible cancer (bioRxiv).</title>
        <authorList>
            <person name="Hart S.F.M."/>
            <person name="Yonemitsu M.A."/>
            <person name="Giersch R.M."/>
            <person name="Beal B.F."/>
            <person name="Arriagada G."/>
            <person name="Davis B.W."/>
            <person name="Ostrander E.A."/>
            <person name="Goff S.P."/>
            <person name="Metzger M.J."/>
        </authorList>
    </citation>
    <scope>NUCLEOTIDE SEQUENCE</scope>
    <source>
        <strain evidence="1">MELC-2E11</strain>
        <tissue evidence="1">Siphon/mantle</tissue>
    </source>
</reference>
<evidence type="ECO:0000313" key="1">
    <source>
        <dbReference type="EMBL" id="WAR01753.1"/>
    </source>
</evidence>
<evidence type="ECO:0000313" key="2">
    <source>
        <dbReference type="Proteomes" id="UP001164746"/>
    </source>
</evidence>
<organism evidence="1 2">
    <name type="scientific">Mya arenaria</name>
    <name type="common">Soft-shell clam</name>
    <dbReference type="NCBI Taxonomy" id="6604"/>
    <lineage>
        <taxon>Eukaryota</taxon>
        <taxon>Metazoa</taxon>
        <taxon>Spiralia</taxon>
        <taxon>Lophotrochozoa</taxon>
        <taxon>Mollusca</taxon>
        <taxon>Bivalvia</taxon>
        <taxon>Autobranchia</taxon>
        <taxon>Heteroconchia</taxon>
        <taxon>Euheterodonta</taxon>
        <taxon>Imparidentia</taxon>
        <taxon>Neoheterodontei</taxon>
        <taxon>Myida</taxon>
        <taxon>Myoidea</taxon>
        <taxon>Myidae</taxon>
        <taxon>Mya</taxon>
    </lineage>
</organism>
<dbReference type="EMBL" id="CP111015">
    <property type="protein sequence ID" value="WAR01753.1"/>
    <property type="molecule type" value="Genomic_DNA"/>
</dbReference>
<gene>
    <name evidence="1" type="ORF">MAR_008311</name>
</gene>
<dbReference type="Gene3D" id="2.10.25.10">
    <property type="entry name" value="Laminin"/>
    <property type="match status" value="1"/>
</dbReference>
<accession>A0ABY7DVL8</accession>
<protein>
    <submittedName>
        <fullName evidence="1">VWDE-like protein</fullName>
    </submittedName>
</protein>
<keyword evidence="2" id="KW-1185">Reference proteome</keyword>
<sequence length="200" mass="21805">MTIEKNETFVNTYPDIVFAVRNNSCRSNCSSNGQCIEGVCDCFDGYGTDLCMIALSVAPILEEAGDEGTCDIDDSDCSCLPIVGNGFVENATCKVIHYKADNTGIFSRFDEYTVPCSYLDLNEVCAPVKEAENKRRKRSSQNGTDETSGFSEMFELSVSNDGSHFSIPSSVVILDTTCQETLVDLMGTTMVTLKVCILPE</sequence>
<proteinExistence type="predicted"/>